<gene>
    <name evidence="1" type="ORF">SSP531S_18600</name>
</gene>
<comment type="caution">
    <text evidence="1">The sequence shown here is derived from an EMBL/GenBank/DDBJ whole genome shotgun (WGS) entry which is preliminary data.</text>
</comment>
<sequence>MTRLALPERRAARSAWHARALPAARRAINRRARRARCPAAPFTVPLAVPAAPPRRSPCPLPAPPFTVPLTAVFTAPFRRVVHALARSSGGALTPCSADSTRRAVV</sequence>
<dbReference type="EMBL" id="BGZL01000004">
    <property type="protein sequence ID" value="GBQ00444.1"/>
    <property type="molecule type" value="Genomic_DNA"/>
</dbReference>
<evidence type="ECO:0000313" key="1">
    <source>
        <dbReference type="EMBL" id="GBQ00444.1"/>
    </source>
</evidence>
<evidence type="ECO:0000313" key="2">
    <source>
        <dbReference type="Proteomes" id="UP000265354"/>
    </source>
</evidence>
<dbReference type="AlphaFoldDB" id="A0A388SWM4"/>
<dbReference type="Proteomes" id="UP000265354">
    <property type="component" value="Unassembled WGS sequence"/>
</dbReference>
<proteinExistence type="predicted"/>
<name>A0A388SWM4_9ACTN</name>
<protein>
    <submittedName>
        <fullName evidence="1">Uncharacterized protein</fullName>
    </submittedName>
</protein>
<reference evidence="1 2" key="1">
    <citation type="submission" date="2018-07" db="EMBL/GenBank/DDBJ databases">
        <title>Whole Genome Shotgun Sequence of Streptomyces spongiicola strain 531S.</title>
        <authorList>
            <person name="Dohra H."/>
            <person name="Kodani S."/>
        </authorList>
    </citation>
    <scope>NUCLEOTIDE SEQUENCE [LARGE SCALE GENOMIC DNA]</scope>
    <source>
        <strain evidence="1 2">531S</strain>
    </source>
</reference>
<organism evidence="1 2">
    <name type="scientific">Streptomyces spongiicola</name>
    <dbReference type="NCBI Taxonomy" id="1690221"/>
    <lineage>
        <taxon>Bacteria</taxon>
        <taxon>Bacillati</taxon>
        <taxon>Actinomycetota</taxon>
        <taxon>Actinomycetes</taxon>
        <taxon>Kitasatosporales</taxon>
        <taxon>Streptomycetaceae</taxon>
        <taxon>Streptomyces</taxon>
    </lineage>
</organism>
<accession>A0A388SWM4</accession>